<feature type="region of interest" description="Disordered" evidence="2">
    <location>
        <begin position="277"/>
        <end position="322"/>
    </location>
</feature>
<comment type="caution">
    <text evidence="4">The sequence shown here is derived from an EMBL/GenBank/DDBJ whole genome shotgun (WGS) entry which is preliminary data.</text>
</comment>
<feature type="domain" description="SnoaL-like" evidence="3">
    <location>
        <begin position="61"/>
        <end position="204"/>
    </location>
</feature>
<sequence>MRGWWFWENSPLYLARPVHPSSLTVKFTLLSITIMGSTGSMESELAEIKQQVAALQKELSRVSDEAEVRKTHFKYGYYLDKCLYDEVVDMFADHPDTYVEFLGSRYRGKEGVRRLYKGRFQNTFVKGRNGPVHGFLLDHIMMQDIVDVDPSGTHAWVRMRALMSAGTHQSIQEEHPRGHAQWWEGGLYENEYIKENGVWKLFRYRYFPFWHADFERGWAHTKKNYVPWPTKTYPEDPLGPDEIFEQKMLWPDTRVIPFHYPHPVTGKKIDDDALRAPRWGQDVSTSDPPLVLDLPEGQSRPGASKEEPKPGVKILPELRQNA</sequence>
<dbReference type="OrthoDB" id="5175824at2759"/>
<dbReference type="AlphaFoldDB" id="A0A420Y5Y1"/>
<evidence type="ECO:0000313" key="4">
    <source>
        <dbReference type="EMBL" id="RKU43286.1"/>
    </source>
</evidence>
<proteinExistence type="predicted"/>
<evidence type="ECO:0000256" key="2">
    <source>
        <dbReference type="SAM" id="MobiDB-lite"/>
    </source>
</evidence>
<evidence type="ECO:0000313" key="5">
    <source>
        <dbReference type="Proteomes" id="UP000275385"/>
    </source>
</evidence>
<dbReference type="SUPFAM" id="SSF54427">
    <property type="entry name" value="NTF2-like"/>
    <property type="match status" value="1"/>
</dbReference>
<protein>
    <recommendedName>
        <fullName evidence="3">SnoaL-like domain-containing protein</fullName>
    </recommendedName>
</protein>
<evidence type="ECO:0000256" key="1">
    <source>
        <dbReference type="SAM" id="Coils"/>
    </source>
</evidence>
<dbReference type="Gene3D" id="3.10.450.50">
    <property type="match status" value="1"/>
</dbReference>
<gene>
    <name evidence="4" type="ORF">DL546_006520</name>
</gene>
<feature type="coiled-coil region" evidence="1">
    <location>
        <begin position="38"/>
        <end position="65"/>
    </location>
</feature>
<evidence type="ECO:0000259" key="3">
    <source>
        <dbReference type="Pfam" id="PF13577"/>
    </source>
</evidence>
<dbReference type="Proteomes" id="UP000275385">
    <property type="component" value="Unassembled WGS sequence"/>
</dbReference>
<name>A0A420Y5Y1_9PEZI</name>
<keyword evidence="5" id="KW-1185">Reference proteome</keyword>
<dbReference type="InterPro" id="IPR032710">
    <property type="entry name" value="NTF2-like_dom_sf"/>
</dbReference>
<dbReference type="InterPro" id="IPR037401">
    <property type="entry name" value="SnoaL-like"/>
</dbReference>
<reference evidence="4 5" key="1">
    <citation type="submission" date="2018-08" db="EMBL/GenBank/DDBJ databases">
        <title>Draft genome of the lignicolous fungus Coniochaeta pulveracea.</title>
        <authorList>
            <person name="Borstlap C.J."/>
            <person name="De Witt R.N."/>
            <person name="Botha A."/>
            <person name="Volschenk H."/>
        </authorList>
    </citation>
    <scope>NUCLEOTIDE SEQUENCE [LARGE SCALE GENOMIC DNA]</scope>
    <source>
        <strain evidence="4 5">CAB683</strain>
    </source>
</reference>
<organism evidence="4 5">
    <name type="scientific">Coniochaeta pulveracea</name>
    <dbReference type="NCBI Taxonomy" id="177199"/>
    <lineage>
        <taxon>Eukaryota</taxon>
        <taxon>Fungi</taxon>
        <taxon>Dikarya</taxon>
        <taxon>Ascomycota</taxon>
        <taxon>Pezizomycotina</taxon>
        <taxon>Sordariomycetes</taxon>
        <taxon>Sordariomycetidae</taxon>
        <taxon>Coniochaetales</taxon>
        <taxon>Coniochaetaceae</taxon>
        <taxon>Coniochaeta</taxon>
    </lineage>
</organism>
<dbReference type="EMBL" id="QVQW01000045">
    <property type="protein sequence ID" value="RKU43286.1"/>
    <property type="molecule type" value="Genomic_DNA"/>
</dbReference>
<dbReference type="Pfam" id="PF13577">
    <property type="entry name" value="SnoaL_4"/>
    <property type="match status" value="1"/>
</dbReference>
<keyword evidence="1" id="KW-0175">Coiled coil</keyword>
<accession>A0A420Y5Y1</accession>